<dbReference type="PANTHER" id="PTHR42770">
    <property type="entry name" value="AMINO ACID TRANSPORTER-RELATED"/>
    <property type="match status" value="1"/>
</dbReference>
<reference evidence="7" key="1">
    <citation type="journal article" date="2011" name="BMC Genomics">
        <title>Shotgun sequencing of Yersinia enterocolitica strain W22703 (biotype 2, serotype O:9): genomic evidence for oscillation between invertebrates and mammals.</title>
        <authorList>
            <person name="Fuchs T.M."/>
            <person name="Brandt K."/>
            <person name="Starke M."/>
            <person name="Rattei T."/>
        </authorList>
    </citation>
    <scope>NUCLEOTIDE SEQUENCE</scope>
</reference>
<evidence type="ECO:0000256" key="4">
    <source>
        <dbReference type="ARBA" id="ARBA00022989"/>
    </source>
</evidence>
<feature type="transmembrane region" description="Helical" evidence="6">
    <location>
        <begin position="34"/>
        <end position="62"/>
    </location>
</feature>
<gene>
    <name evidence="7" type="ORF">YEW_CF09350</name>
</gene>
<evidence type="ECO:0000256" key="1">
    <source>
        <dbReference type="ARBA" id="ARBA00004651"/>
    </source>
</evidence>
<dbReference type="InterPro" id="IPR002293">
    <property type="entry name" value="AA/rel_permease1"/>
</dbReference>
<feature type="transmembrane region" description="Helical" evidence="6">
    <location>
        <begin position="171"/>
        <end position="188"/>
    </location>
</feature>
<protein>
    <recommendedName>
        <fullName evidence="8">Arginine/ornithine antiporter</fullName>
    </recommendedName>
</protein>
<dbReference type="GO" id="GO:0005886">
    <property type="term" value="C:plasma membrane"/>
    <property type="evidence" value="ECO:0007669"/>
    <property type="project" value="UniProtKB-SubCell"/>
</dbReference>
<keyword evidence="5 6" id="KW-0472">Membrane</keyword>
<evidence type="ECO:0000256" key="2">
    <source>
        <dbReference type="ARBA" id="ARBA00022475"/>
    </source>
</evidence>
<keyword evidence="2" id="KW-1003">Cell membrane</keyword>
<dbReference type="InterPro" id="IPR050367">
    <property type="entry name" value="APC_superfamily"/>
</dbReference>
<feature type="transmembrane region" description="Helical" evidence="6">
    <location>
        <begin position="83"/>
        <end position="102"/>
    </location>
</feature>
<dbReference type="GO" id="GO:0022857">
    <property type="term" value="F:transmembrane transporter activity"/>
    <property type="evidence" value="ECO:0007669"/>
    <property type="project" value="InterPro"/>
</dbReference>
<proteinExistence type="predicted"/>
<comment type="subcellular location">
    <subcellularLocation>
        <location evidence="1">Cell membrane</location>
        <topology evidence="1">Multi-pass membrane protein</topology>
    </subcellularLocation>
</comment>
<dbReference type="PANTHER" id="PTHR42770:SF4">
    <property type="entry name" value="ARGININE_ORNITHINE ANTIPORTER-RELATED"/>
    <property type="match status" value="1"/>
</dbReference>
<dbReference type="AlphaFoldDB" id="F4MZ82"/>
<name>F4MZ82_YEREN</name>
<evidence type="ECO:0000256" key="6">
    <source>
        <dbReference type="SAM" id="Phobius"/>
    </source>
</evidence>
<keyword evidence="4 6" id="KW-1133">Transmembrane helix</keyword>
<feature type="transmembrane region" description="Helical" evidence="6">
    <location>
        <begin position="149"/>
        <end position="165"/>
    </location>
</feature>
<organism evidence="7">
    <name type="scientific">Yersinia enterocolitica W22703</name>
    <dbReference type="NCBI Taxonomy" id="913028"/>
    <lineage>
        <taxon>Bacteria</taxon>
        <taxon>Pseudomonadati</taxon>
        <taxon>Pseudomonadota</taxon>
        <taxon>Gammaproteobacteria</taxon>
        <taxon>Enterobacterales</taxon>
        <taxon>Yersiniaceae</taxon>
        <taxon>Yersinia</taxon>
    </lineage>
</organism>
<accession>F4MZ82</accession>
<evidence type="ECO:0000313" key="7">
    <source>
        <dbReference type="EMBL" id="CBX71140.1"/>
    </source>
</evidence>
<dbReference type="Pfam" id="PF13520">
    <property type="entry name" value="AA_permease_2"/>
    <property type="match status" value="1"/>
</dbReference>
<feature type="transmembrane region" description="Helical" evidence="6">
    <location>
        <begin position="108"/>
        <end position="129"/>
    </location>
</feature>
<keyword evidence="3 6" id="KW-0812">Transmembrane</keyword>
<feature type="transmembrane region" description="Helical" evidence="6">
    <location>
        <begin position="200"/>
        <end position="224"/>
    </location>
</feature>
<sequence>MLSYGVLLRPDLAALRQPSMAGVLEHIVGRWGAIFISIGLIISVMGAYLSWTLLAAEALYCAAKSNIMPSVLATENKHGVPSAAVWMSNIFIQLFLIVTLFTEYAFQLALELTSSLVLIPYLLVAAYGLKLAWTRETYSVGAKDHKKDFIIASIATFYAVLMVYAGGLKYILLSAVIYGPGTLLFIIAKREQKKLVFSAIEKCAFAVALIAAVAALYSLATGIITV</sequence>
<evidence type="ECO:0000256" key="5">
    <source>
        <dbReference type="ARBA" id="ARBA00023136"/>
    </source>
</evidence>
<dbReference type="EMBL" id="FR718567">
    <property type="protein sequence ID" value="CBX71140.1"/>
    <property type="molecule type" value="Genomic_DNA"/>
</dbReference>
<evidence type="ECO:0000256" key="3">
    <source>
        <dbReference type="ARBA" id="ARBA00022692"/>
    </source>
</evidence>
<dbReference type="Gene3D" id="1.20.1740.10">
    <property type="entry name" value="Amino acid/polyamine transporter I"/>
    <property type="match status" value="1"/>
</dbReference>
<evidence type="ECO:0008006" key="8">
    <source>
        <dbReference type="Google" id="ProtNLM"/>
    </source>
</evidence>